<dbReference type="AlphaFoldDB" id="A0AAD7QTJ3"/>
<gene>
    <name evidence="16" type="ORF">POJ06DRAFT_256999</name>
</gene>
<protein>
    <recommendedName>
        <fullName evidence="10">Cytochrome b-c1 complex subunit 2, mitochondrial</fullName>
    </recommendedName>
    <alternativeName>
        <fullName evidence="12">Complex III subunit 2</fullName>
    </alternativeName>
    <alternativeName>
        <fullName evidence="11">Core protein II</fullName>
    </alternativeName>
    <alternativeName>
        <fullName evidence="13">Ubiquinol-cytochrome-c reductase complex core protein 2</fullName>
    </alternativeName>
</protein>
<dbReference type="InterPro" id="IPR011249">
    <property type="entry name" value="Metalloenz_LuxS/M16"/>
</dbReference>
<organism evidence="16 17">
    <name type="scientific">Lipomyces tetrasporus</name>
    <dbReference type="NCBI Taxonomy" id="54092"/>
    <lineage>
        <taxon>Eukaryota</taxon>
        <taxon>Fungi</taxon>
        <taxon>Dikarya</taxon>
        <taxon>Ascomycota</taxon>
        <taxon>Saccharomycotina</taxon>
        <taxon>Lipomycetes</taxon>
        <taxon>Lipomycetales</taxon>
        <taxon>Lipomycetaceae</taxon>
        <taxon>Lipomyces</taxon>
    </lineage>
</organism>
<accession>A0AAD7QTJ3</accession>
<keyword evidence="7" id="KW-0496">Mitochondrion</keyword>
<comment type="caution">
    <text evidence="16">The sequence shown here is derived from an EMBL/GenBank/DDBJ whole genome shotgun (WGS) entry which is preliminary data.</text>
</comment>
<dbReference type="InterPro" id="IPR050361">
    <property type="entry name" value="MPP/UQCRC_Complex"/>
</dbReference>
<dbReference type="GO" id="GO:0046872">
    <property type="term" value="F:metal ion binding"/>
    <property type="evidence" value="ECO:0007669"/>
    <property type="project" value="InterPro"/>
</dbReference>
<evidence type="ECO:0000256" key="12">
    <source>
        <dbReference type="ARBA" id="ARBA00041778"/>
    </source>
</evidence>
<dbReference type="InterPro" id="IPR011765">
    <property type="entry name" value="Pept_M16_N"/>
</dbReference>
<proteinExistence type="inferred from homology"/>
<dbReference type="Pfam" id="PF00675">
    <property type="entry name" value="Peptidase_M16"/>
    <property type="match status" value="1"/>
</dbReference>
<dbReference type="EMBL" id="JARPMG010000007">
    <property type="protein sequence ID" value="KAJ8099452.1"/>
    <property type="molecule type" value="Genomic_DNA"/>
</dbReference>
<dbReference type="GeneID" id="80883258"/>
<comment type="subcellular location">
    <subcellularLocation>
        <location evidence="1">Mitochondrion inner membrane</location>
        <topology evidence="1">Peripheral membrane protein</topology>
        <orientation evidence="1">Matrix side</orientation>
    </subcellularLocation>
</comment>
<reference evidence="16" key="1">
    <citation type="submission" date="2023-03" db="EMBL/GenBank/DDBJ databases">
        <title>Near-Complete genome sequence of Lipomyces tetrasporous NRRL Y-64009, an oleaginous yeast capable of growing on lignocellulosic hydrolysates.</title>
        <authorList>
            <consortium name="Lawrence Berkeley National Laboratory"/>
            <person name="Jagtap S.S."/>
            <person name="Liu J.-J."/>
            <person name="Walukiewicz H.E."/>
            <person name="Pangilinan J."/>
            <person name="Lipzen A."/>
            <person name="Ahrendt S."/>
            <person name="Koriabine M."/>
            <person name="Cobaugh K."/>
            <person name="Salamov A."/>
            <person name="Yoshinaga Y."/>
            <person name="Ng V."/>
            <person name="Daum C."/>
            <person name="Grigoriev I.V."/>
            <person name="Slininger P.J."/>
            <person name="Dien B.S."/>
            <person name="Jin Y.-S."/>
            <person name="Rao C.V."/>
        </authorList>
    </citation>
    <scope>NUCLEOTIDE SEQUENCE</scope>
    <source>
        <strain evidence="16">NRRL Y-64009</strain>
    </source>
</reference>
<evidence type="ECO:0000259" key="14">
    <source>
        <dbReference type="Pfam" id="PF00675"/>
    </source>
</evidence>
<dbReference type="PANTHER" id="PTHR11851:SF209">
    <property type="entry name" value="CYTOCHROME B-C1 COMPLEX SUBUNIT 2, MITOCHONDRIAL"/>
    <property type="match status" value="1"/>
</dbReference>
<keyword evidence="4" id="KW-0999">Mitochondrion inner membrane</keyword>
<evidence type="ECO:0000256" key="6">
    <source>
        <dbReference type="ARBA" id="ARBA00022982"/>
    </source>
</evidence>
<keyword evidence="3" id="KW-0679">Respiratory chain</keyword>
<dbReference type="Pfam" id="PF05193">
    <property type="entry name" value="Peptidase_M16_C"/>
    <property type="match status" value="1"/>
</dbReference>
<keyword evidence="2" id="KW-0813">Transport</keyword>
<keyword evidence="5" id="KW-0809">Transit peptide</keyword>
<keyword evidence="6" id="KW-0249">Electron transport</keyword>
<evidence type="ECO:0000256" key="11">
    <source>
        <dbReference type="ARBA" id="ARBA00041372"/>
    </source>
</evidence>
<evidence type="ECO:0000256" key="3">
    <source>
        <dbReference type="ARBA" id="ARBA00022660"/>
    </source>
</evidence>
<name>A0AAD7QTJ3_9ASCO</name>
<dbReference type="Proteomes" id="UP001217417">
    <property type="component" value="Unassembled WGS sequence"/>
</dbReference>
<sequence length="435" mass="44532">MLVSPTSACFRRAASSSVRTTTSRSLATAAADLGFETSTVDGIKIATKDIAGPITTLSFVIKAGSRYATVPGVAHALQRFAYQNTPKRSGLRLTRETELLGGSLTSVLTRDSIVLTARFLKDDLPYFFEALSDVFAQPTLARHELAEIVAPLLKLDAKLADAEAAFVASEAINSAAYRKGLGLPLYAQATDSISIDNVRSYKDAAYTKSNLVIVASGTDINTLSDLVSTYLETAPAGTASTTNASTFYGGELRIPSTAGNLLTFGVAAEPSPTFNVLASVLGGASSIKWSYGASLLSATAGKAYAKVTPYSGSSLLTVTATGSPAEIKSAGAAAVDALKTVATGVSPEILKKGIAGAKFDALSALEGAAGLASVGEILLSSGSVPAAAKIISEIESVTADSVKSLAEKILSEKVAAAAVGKVSELPYVDELGLKA</sequence>
<keyword evidence="8" id="KW-0472">Membrane</keyword>
<evidence type="ECO:0000256" key="5">
    <source>
        <dbReference type="ARBA" id="ARBA00022946"/>
    </source>
</evidence>
<evidence type="ECO:0000256" key="1">
    <source>
        <dbReference type="ARBA" id="ARBA00004443"/>
    </source>
</evidence>
<feature type="domain" description="Peptidase M16 C-terminal" evidence="15">
    <location>
        <begin position="192"/>
        <end position="354"/>
    </location>
</feature>
<dbReference type="InterPro" id="IPR007863">
    <property type="entry name" value="Peptidase_M16_C"/>
</dbReference>
<evidence type="ECO:0000313" key="16">
    <source>
        <dbReference type="EMBL" id="KAJ8099452.1"/>
    </source>
</evidence>
<dbReference type="SUPFAM" id="SSF63411">
    <property type="entry name" value="LuxS/MPP-like metallohydrolase"/>
    <property type="match status" value="2"/>
</dbReference>
<dbReference type="FunFam" id="3.30.830.10:FF:000021">
    <property type="entry name" value="Cytochrome b-c1 complex subunit 2"/>
    <property type="match status" value="1"/>
</dbReference>
<evidence type="ECO:0000256" key="10">
    <source>
        <dbReference type="ARBA" id="ARBA00040751"/>
    </source>
</evidence>
<evidence type="ECO:0000259" key="15">
    <source>
        <dbReference type="Pfam" id="PF05193"/>
    </source>
</evidence>
<evidence type="ECO:0000256" key="2">
    <source>
        <dbReference type="ARBA" id="ARBA00022448"/>
    </source>
</evidence>
<evidence type="ECO:0000256" key="13">
    <source>
        <dbReference type="ARBA" id="ARBA00042707"/>
    </source>
</evidence>
<evidence type="ECO:0000313" key="17">
    <source>
        <dbReference type="Proteomes" id="UP001217417"/>
    </source>
</evidence>
<feature type="domain" description="Peptidase M16 N-terminal" evidence="14">
    <location>
        <begin position="48"/>
        <end position="186"/>
    </location>
</feature>
<keyword evidence="17" id="KW-1185">Reference proteome</keyword>
<evidence type="ECO:0000256" key="8">
    <source>
        <dbReference type="ARBA" id="ARBA00023136"/>
    </source>
</evidence>
<dbReference type="GO" id="GO:0005743">
    <property type="term" value="C:mitochondrial inner membrane"/>
    <property type="evidence" value="ECO:0007669"/>
    <property type="project" value="UniProtKB-SubCell"/>
</dbReference>
<dbReference type="RefSeq" id="XP_056042902.1">
    <property type="nucleotide sequence ID" value="XM_056188092.1"/>
</dbReference>
<evidence type="ECO:0000256" key="7">
    <source>
        <dbReference type="ARBA" id="ARBA00023128"/>
    </source>
</evidence>
<evidence type="ECO:0000256" key="4">
    <source>
        <dbReference type="ARBA" id="ARBA00022792"/>
    </source>
</evidence>
<evidence type="ECO:0000256" key="9">
    <source>
        <dbReference type="ARBA" id="ARBA00038146"/>
    </source>
</evidence>
<dbReference type="PANTHER" id="PTHR11851">
    <property type="entry name" value="METALLOPROTEASE"/>
    <property type="match status" value="1"/>
</dbReference>
<comment type="similarity">
    <text evidence="9">Belongs to the peptidase M16 family. UQCRC2/QCR2 subfamily.</text>
</comment>
<dbReference type="Gene3D" id="3.30.830.10">
    <property type="entry name" value="Metalloenzyme, LuxS/M16 peptidase-like"/>
    <property type="match status" value="2"/>
</dbReference>